<name>A0A4R3JGA8_9PROT</name>
<dbReference type="InterPro" id="IPR036380">
    <property type="entry name" value="Isochorismatase-like_sf"/>
</dbReference>
<dbReference type="Pfam" id="PF00857">
    <property type="entry name" value="Isochorismatase"/>
    <property type="match status" value="1"/>
</dbReference>
<dbReference type="SUPFAM" id="SSF52499">
    <property type="entry name" value="Isochorismatase-like hydrolases"/>
    <property type="match status" value="1"/>
</dbReference>
<dbReference type="PANTHER" id="PTHR14119">
    <property type="entry name" value="HYDROLASE"/>
    <property type="match status" value="1"/>
</dbReference>
<dbReference type="InterPro" id="IPR050993">
    <property type="entry name" value="Isochorismatase_domain"/>
</dbReference>
<sequence>MLLDIAQSLLVVVDVQERLLPAMSAPGAVRAQLAILTRGASILGAPVLASEQYPRGIGPTVEDLRPHIPAKDIIEKNSFSCLACAPFVERLGAFDRTQVVLSGIEAHVCVLQTALDLRARDVEVFVVADATGSRTARNHRLGIARMRQAGCRIVSVEMVLFEWLRTSASEKFKQISALIK</sequence>
<organism evidence="2 3">
    <name type="scientific">Varunaivibrio sulfuroxidans</name>
    <dbReference type="NCBI Taxonomy" id="1773489"/>
    <lineage>
        <taxon>Bacteria</taxon>
        <taxon>Pseudomonadati</taxon>
        <taxon>Pseudomonadota</taxon>
        <taxon>Alphaproteobacteria</taxon>
        <taxon>Rhodospirillales</taxon>
        <taxon>Magnetovibrionaceae</taxon>
        <taxon>Varunaivibrio</taxon>
    </lineage>
</organism>
<accession>A0A4R3JGA8</accession>
<dbReference type="CDD" id="cd01012">
    <property type="entry name" value="YcaC_related"/>
    <property type="match status" value="1"/>
</dbReference>
<dbReference type="OrthoDB" id="9796958at2"/>
<dbReference type="Gene3D" id="3.40.50.850">
    <property type="entry name" value="Isochorismatase-like"/>
    <property type="match status" value="1"/>
</dbReference>
<keyword evidence="2" id="KW-0378">Hydrolase</keyword>
<protein>
    <submittedName>
        <fullName evidence="2">Isochorismate hydrolase</fullName>
    </submittedName>
</protein>
<dbReference type="Proteomes" id="UP000295304">
    <property type="component" value="Unassembled WGS sequence"/>
</dbReference>
<dbReference type="AlphaFoldDB" id="A0A4R3JGA8"/>
<evidence type="ECO:0000313" key="2">
    <source>
        <dbReference type="EMBL" id="TCS64333.1"/>
    </source>
</evidence>
<dbReference type="PANTHER" id="PTHR14119:SF3">
    <property type="entry name" value="ISOCHORISMATASE DOMAIN-CONTAINING PROTEIN 2"/>
    <property type="match status" value="1"/>
</dbReference>
<reference evidence="2 3" key="1">
    <citation type="submission" date="2019-03" db="EMBL/GenBank/DDBJ databases">
        <title>Genomic Encyclopedia of Type Strains, Phase IV (KMG-IV): sequencing the most valuable type-strain genomes for metagenomic binning, comparative biology and taxonomic classification.</title>
        <authorList>
            <person name="Goeker M."/>
        </authorList>
    </citation>
    <scope>NUCLEOTIDE SEQUENCE [LARGE SCALE GENOMIC DNA]</scope>
    <source>
        <strain evidence="2 3">DSM 101688</strain>
    </source>
</reference>
<evidence type="ECO:0000313" key="3">
    <source>
        <dbReference type="Proteomes" id="UP000295304"/>
    </source>
</evidence>
<keyword evidence="3" id="KW-1185">Reference proteome</keyword>
<proteinExistence type="predicted"/>
<comment type="caution">
    <text evidence="2">The sequence shown here is derived from an EMBL/GenBank/DDBJ whole genome shotgun (WGS) entry which is preliminary data.</text>
</comment>
<dbReference type="EMBL" id="SLZW01000002">
    <property type="protein sequence ID" value="TCS64333.1"/>
    <property type="molecule type" value="Genomic_DNA"/>
</dbReference>
<dbReference type="RefSeq" id="WP_132938278.1">
    <property type="nucleotide sequence ID" value="NZ_CP119676.1"/>
</dbReference>
<feature type="domain" description="Isochorismatase-like" evidence="1">
    <location>
        <begin position="8"/>
        <end position="157"/>
    </location>
</feature>
<gene>
    <name evidence="2" type="ORF">EDD55_102377</name>
</gene>
<evidence type="ECO:0000259" key="1">
    <source>
        <dbReference type="Pfam" id="PF00857"/>
    </source>
</evidence>
<dbReference type="InterPro" id="IPR000868">
    <property type="entry name" value="Isochorismatase-like_dom"/>
</dbReference>
<dbReference type="GO" id="GO:0016787">
    <property type="term" value="F:hydrolase activity"/>
    <property type="evidence" value="ECO:0007669"/>
    <property type="project" value="UniProtKB-KW"/>
</dbReference>